<evidence type="ECO:0000256" key="2">
    <source>
        <dbReference type="ARBA" id="ARBA00022448"/>
    </source>
</evidence>
<dbReference type="Gene3D" id="1.20.1250.20">
    <property type="entry name" value="MFS general substrate transporter like domains"/>
    <property type="match status" value="1"/>
</dbReference>
<feature type="transmembrane region" description="Helical" evidence="7">
    <location>
        <begin position="419"/>
        <end position="438"/>
    </location>
</feature>
<keyword evidence="6 7" id="KW-0472">Membrane</keyword>
<feature type="transmembrane region" description="Helical" evidence="7">
    <location>
        <begin position="284"/>
        <end position="309"/>
    </location>
</feature>
<feature type="transmembrane region" description="Helical" evidence="7">
    <location>
        <begin position="93"/>
        <end position="113"/>
    </location>
</feature>
<dbReference type="PANTHER" id="PTHR42718">
    <property type="entry name" value="MAJOR FACILITATOR SUPERFAMILY MULTIDRUG TRANSPORTER MFSC"/>
    <property type="match status" value="1"/>
</dbReference>
<dbReference type="Pfam" id="PF07690">
    <property type="entry name" value="MFS_1"/>
    <property type="match status" value="1"/>
</dbReference>
<proteinExistence type="predicted"/>
<evidence type="ECO:0000256" key="5">
    <source>
        <dbReference type="ARBA" id="ARBA00022989"/>
    </source>
</evidence>
<protein>
    <submittedName>
        <fullName evidence="9">MFS transporter</fullName>
    </submittedName>
</protein>
<keyword evidence="2" id="KW-0813">Transport</keyword>
<dbReference type="InterPro" id="IPR011701">
    <property type="entry name" value="MFS"/>
</dbReference>
<dbReference type="Proteomes" id="UP001500713">
    <property type="component" value="Unassembled WGS sequence"/>
</dbReference>
<keyword evidence="5 7" id="KW-1133">Transmembrane helix</keyword>
<name>A0ABN1A9J1_9SPHN</name>
<feature type="transmembrane region" description="Helical" evidence="7">
    <location>
        <begin position="321"/>
        <end position="338"/>
    </location>
</feature>
<feature type="transmembrane region" description="Helical" evidence="7">
    <location>
        <begin position="119"/>
        <end position="140"/>
    </location>
</feature>
<dbReference type="PANTHER" id="PTHR42718:SF42">
    <property type="entry name" value="EXPORT PROTEIN"/>
    <property type="match status" value="1"/>
</dbReference>
<evidence type="ECO:0000256" key="1">
    <source>
        <dbReference type="ARBA" id="ARBA00004651"/>
    </source>
</evidence>
<feature type="transmembrane region" description="Helical" evidence="7">
    <location>
        <begin position="345"/>
        <end position="367"/>
    </location>
</feature>
<dbReference type="RefSeq" id="WP_229956454.1">
    <property type="nucleotide sequence ID" value="NZ_BAAAEM010000002.1"/>
</dbReference>
<dbReference type="SUPFAM" id="SSF103473">
    <property type="entry name" value="MFS general substrate transporter"/>
    <property type="match status" value="1"/>
</dbReference>
<gene>
    <name evidence="9" type="ORF">GCM10009096_09920</name>
</gene>
<feature type="transmembrane region" description="Helical" evidence="7">
    <location>
        <begin position="214"/>
        <end position="234"/>
    </location>
</feature>
<organism evidence="9 10">
    <name type="scientific">Parasphingorhabdus litoris</name>
    <dbReference type="NCBI Taxonomy" id="394733"/>
    <lineage>
        <taxon>Bacteria</taxon>
        <taxon>Pseudomonadati</taxon>
        <taxon>Pseudomonadota</taxon>
        <taxon>Alphaproteobacteria</taxon>
        <taxon>Sphingomonadales</taxon>
        <taxon>Sphingomonadaceae</taxon>
        <taxon>Parasphingorhabdus</taxon>
    </lineage>
</organism>
<feature type="transmembrane region" description="Helical" evidence="7">
    <location>
        <begin position="152"/>
        <end position="175"/>
    </location>
</feature>
<feature type="transmembrane region" description="Helical" evidence="7">
    <location>
        <begin position="181"/>
        <end position="202"/>
    </location>
</feature>
<evidence type="ECO:0000256" key="7">
    <source>
        <dbReference type="SAM" id="Phobius"/>
    </source>
</evidence>
<feature type="transmembrane region" description="Helical" evidence="7">
    <location>
        <begin position="444"/>
        <end position="472"/>
    </location>
</feature>
<dbReference type="PROSITE" id="PS50850">
    <property type="entry name" value="MFS"/>
    <property type="match status" value="1"/>
</dbReference>
<reference evidence="9 10" key="1">
    <citation type="journal article" date="2019" name="Int. J. Syst. Evol. Microbiol.">
        <title>The Global Catalogue of Microorganisms (GCM) 10K type strain sequencing project: providing services to taxonomists for standard genome sequencing and annotation.</title>
        <authorList>
            <consortium name="The Broad Institute Genomics Platform"/>
            <consortium name="The Broad Institute Genome Sequencing Center for Infectious Disease"/>
            <person name="Wu L."/>
            <person name="Ma J."/>
        </authorList>
    </citation>
    <scope>NUCLEOTIDE SEQUENCE [LARGE SCALE GENOMIC DNA]</scope>
    <source>
        <strain evidence="9 10">JCM 14162</strain>
    </source>
</reference>
<dbReference type="EMBL" id="BAAAEM010000002">
    <property type="protein sequence ID" value="GAA0471009.1"/>
    <property type="molecule type" value="Genomic_DNA"/>
</dbReference>
<evidence type="ECO:0000259" key="8">
    <source>
        <dbReference type="PROSITE" id="PS50850"/>
    </source>
</evidence>
<dbReference type="InterPro" id="IPR020846">
    <property type="entry name" value="MFS_dom"/>
</dbReference>
<evidence type="ECO:0000313" key="10">
    <source>
        <dbReference type="Proteomes" id="UP001500713"/>
    </source>
</evidence>
<evidence type="ECO:0000256" key="3">
    <source>
        <dbReference type="ARBA" id="ARBA00022475"/>
    </source>
</evidence>
<feature type="transmembrane region" description="Helical" evidence="7">
    <location>
        <begin position="246"/>
        <end position="264"/>
    </location>
</feature>
<sequence length="484" mass="50262">MTTALPAPCDESLGFQAAEQDCTHKTGVLVATIAGSSLAFVMGSIVNVALPSMQAEFATDAQGAQWIINSYLLPVGALILLGGALGDKYGRKLMFQTGLILFTLATLACAFAPNLDLLLAMRAIQGIGAALLAPNSLAIISTSFSESERGKAIGTWAGMGAFAGAIAPVIGGWAIDLANWRWAFAIIIPLAIIALVIGQRAITENRDRETDGYPLDWTGAVLVTIGLGLLVWTLTVLPDGTTPDGAKWLSGGLAISAIILFLLVEKRKNDKAMVPLHLFNTASFAGISMLTLFLYAALGGLLVLLPFMLINAGGYTATETGFAILPFPLTMALLSRYAGGLSDRFGVRTILTIGPAIVAAGFFYFSLLSGTEINYWRDILPALMIIALGMTASVAPLTTAVMASVDDRHGGTASGINNAISRSAGLIATALLGFVLVGDDSGNGALVAGFASAAWVGALLALVSAIAAWFLIRLKTTPKKQPAS</sequence>
<feature type="transmembrane region" description="Helical" evidence="7">
    <location>
        <begin position="28"/>
        <end position="46"/>
    </location>
</feature>
<feature type="domain" description="Major facilitator superfamily (MFS) profile" evidence="8">
    <location>
        <begin position="28"/>
        <end position="476"/>
    </location>
</feature>
<dbReference type="Gene3D" id="1.20.1720.10">
    <property type="entry name" value="Multidrug resistance protein D"/>
    <property type="match status" value="1"/>
</dbReference>
<evidence type="ECO:0000313" key="9">
    <source>
        <dbReference type="EMBL" id="GAA0471009.1"/>
    </source>
</evidence>
<evidence type="ECO:0000256" key="6">
    <source>
        <dbReference type="ARBA" id="ARBA00023136"/>
    </source>
</evidence>
<comment type="subcellular location">
    <subcellularLocation>
        <location evidence="1">Cell membrane</location>
        <topology evidence="1">Multi-pass membrane protein</topology>
    </subcellularLocation>
</comment>
<dbReference type="NCBIfam" id="TIGR00711">
    <property type="entry name" value="efflux_EmrB"/>
    <property type="match status" value="1"/>
</dbReference>
<accession>A0ABN1A9J1</accession>
<keyword evidence="10" id="KW-1185">Reference proteome</keyword>
<dbReference type="InterPro" id="IPR036259">
    <property type="entry name" value="MFS_trans_sf"/>
</dbReference>
<keyword evidence="4 7" id="KW-0812">Transmembrane</keyword>
<evidence type="ECO:0000256" key="4">
    <source>
        <dbReference type="ARBA" id="ARBA00022692"/>
    </source>
</evidence>
<dbReference type="InterPro" id="IPR004638">
    <property type="entry name" value="EmrB-like"/>
</dbReference>
<dbReference type="CDD" id="cd17321">
    <property type="entry name" value="MFS_MMR_MDR_like"/>
    <property type="match status" value="1"/>
</dbReference>
<comment type="caution">
    <text evidence="9">The sequence shown here is derived from an EMBL/GenBank/DDBJ whole genome shotgun (WGS) entry which is preliminary data.</text>
</comment>
<feature type="transmembrane region" description="Helical" evidence="7">
    <location>
        <begin position="379"/>
        <end position="398"/>
    </location>
</feature>
<feature type="transmembrane region" description="Helical" evidence="7">
    <location>
        <begin position="66"/>
        <end position="86"/>
    </location>
</feature>
<keyword evidence="3" id="KW-1003">Cell membrane</keyword>